<organism evidence="2 3">
    <name type="scientific">Portunus trituberculatus</name>
    <name type="common">Swimming crab</name>
    <name type="synonym">Neptunus trituberculatus</name>
    <dbReference type="NCBI Taxonomy" id="210409"/>
    <lineage>
        <taxon>Eukaryota</taxon>
        <taxon>Metazoa</taxon>
        <taxon>Ecdysozoa</taxon>
        <taxon>Arthropoda</taxon>
        <taxon>Crustacea</taxon>
        <taxon>Multicrustacea</taxon>
        <taxon>Malacostraca</taxon>
        <taxon>Eumalacostraca</taxon>
        <taxon>Eucarida</taxon>
        <taxon>Decapoda</taxon>
        <taxon>Pleocyemata</taxon>
        <taxon>Brachyura</taxon>
        <taxon>Eubrachyura</taxon>
        <taxon>Portunoidea</taxon>
        <taxon>Portunidae</taxon>
        <taxon>Portuninae</taxon>
        <taxon>Portunus</taxon>
    </lineage>
</organism>
<sequence length="72" mass="7239">MRGGWLAGWLAGGGGGSGWCLDVALLSGSRGASSFPRQPGGGEGHSAPPLQPRPPGIMGRLTLLTRPATPTF</sequence>
<evidence type="ECO:0000313" key="2">
    <source>
        <dbReference type="EMBL" id="MPC17377.1"/>
    </source>
</evidence>
<feature type="compositionally biased region" description="Low complexity" evidence="1">
    <location>
        <begin position="60"/>
        <end position="72"/>
    </location>
</feature>
<name>A0A5B7D827_PORTR</name>
<dbReference type="EMBL" id="VSRR010000584">
    <property type="protein sequence ID" value="MPC17377.1"/>
    <property type="molecule type" value="Genomic_DNA"/>
</dbReference>
<reference evidence="2 3" key="1">
    <citation type="submission" date="2019-05" db="EMBL/GenBank/DDBJ databases">
        <title>Another draft genome of Portunus trituberculatus and its Hox gene families provides insights of decapod evolution.</title>
        <authorList>
            <person name="Jeong J.-H."/>
            <person name="Song I."/>
            <person name="Kim S."/>
            <person name="Choi T."/>
            <person name="Kim D."/>
            <person name="Ryu S."/>
            <person name="Kim W."/>
        </authorList>
    </citation>
    <scope>NUCLEOTIDE SEQUENCE [LARGE SCALE GENOMIC DNA]</scope>
    <source>
        <tissue evidence="2">Muscle</tissue>
    </source>
</reference>
<protein>
    <submittedName>
        <fullName evidence="2">Uncharacterized protein</fullName>
    </submittedName>
</protein>
<gene>
    <name evidence="2" type="ORF">E2C01_010231</name>
</gene>
<accession>A0A5B7D827</accession>
<comment type="caution">
    <text evidence="2">The sequence shown here is derived from an EMBL/GenBank/DDBJ whole genome shotgun (WGS) entry which is preliminary data.</text>
</comment>
<proteinExistence type="predicted"/>
<feature type="region of interest" description="Disordered" evidence="1">
    <location>
        <begin position="30"/>
        <end position="72"/>
    </location>
</feature>
<evidence type="ECO:0000256" key="1">
    <source>
        <dbReference type="SAM" id="MobiDB-lite"/>
    </source>
</evidence>
<evidence type="ECO:0000313" key="3">
    <source>
        <dbReference type="Proteomes" id="UP000324222"/>
    </source>
</evidence>
<dbReference type="AlphaFoldDB" id="A0A5B7D827"/>
<keyword evidence="3" id="KW-1185">Reference proteome</keyword>
<dbReference type="Proteomes" id="UP000324222">
    <property type="component" value="Unassembled WGS sequence"/>
</dbReference>